<dbReference type="PANTHER" id="PTHR42988:SF2">
    <property type="entry name" value="CYCLIC NUCLEOTIDE PHOSPHODIESTERASE CBUA0032-RELATED"/>
    <property type="match status" value="1"/>
</dbReference>
<evidence type="ECO:0000256" key="3">
    <source>
        <dbReference type="ARBA" id="ARBA00023004"/>
    </source>
</evidence>
<organism evidence="7 10">
    <name type="scientific">Actinotignum timonense</name>
    <dbReference type="NCBI Taxonomy" id="1870995"/>
    <lineage>
        <taxon>Bacteria</taxon>
        <taxon>Bacillati</taxon>
        <taxon>Actinomycetota</taxon>
        <taxon>Actinomycetes</taxon>
        <taxon>Actinomycetales</taxon>
        <taxon>Actinomycetaceae</taxon>
        <taxon>Actinotignum</taxon>
    </lineage>
</organism>
<dbReference type="Proteomes" id="UP001288320">
    <property type="component" value="Unassembled WGS sequence"/>
</dbReference>
<comment type="similarity">
    <text evidence="4">Belongs to the cyclic nucleotide phosphodiesterase class-III family.</text>
</comment>
<dbReference type="GeneID" id="92813873"/>
<proteinExistence type="inferred from homology"/>
<dbReference type="InterPro" id="IPR050884">
    <property type="entry name" value="CNP_phosphodiesterase-III"/>
</dbReference>
<evidence type="ECO:0000256" key="5">
    <source>
        <dbReference type="SAM" id="MobiDB-lite"/>
    </source>
</evidence>
<keyword evidence="3" id="KW-0408">Iron</keyword>
<dbReference type="InterPro" id="IPR029052">
    <property type="entry name" value="Metallo-depent_PP-like"/>
</dbReference>
<dbReference type="InterPro" id="IPR004843">
    <property type="entry name" value="Calcineurin-like_PHP"/>
</dbReference>
<evidence type="ECO:0000313" key="8">
    <source>
        <dbReference type="EMBL" id="MDY5145695.1"/>
    </source>
</evidence>
<dbReference type="EMBL" id="JAWNFV010000001">
    <property type="protein sequence ID" value="MDY5139854.1"/>
    <property type="molecule type" value="Genomic_DNA"/>
</dbReference>
<name>A0AAW9HJQ6_9ACTO</name>
<protein>
    <submittedName>
        <fullName evidence="7">Metallophosphoesterase</fullName>
    </submittedName>
</protein>
<dbReference type="RefSeq" id="WP_101595155.1">
    <property type="nucleotide sequence ID" value="NZ_CAUPFC010000001.1"/>
</dbReference>
<evidence type="ECO:0000256" key="1">
    <source>
        <dbReference type="ARBA" id="ARBA00022723"/>
    </source>
</evidence>
<evidence type="ECO:0000313" key="9">
    <source>
        <dbReference type="Proteomes" id="UP001284901"/>
    </source>
</evidence>
<evidence type="ECO:0000256" key="4">
    <source>
        <dbReference type="ARBA" id="ARBA00025742"/>
    </source>
</evidence>
<accession>A0AAW9HJQ6</accession>
<sequence length="352" mass="36493">MSLRILHLSDTHLLAERARHYGKIDTSGLLEAAVAGAGELAPCHAIVVSGDISDDGTPASYTFAAQTLAPLAQRWGAPVIWACGNHDRRAAMREALGLPGAPLDPIFSVTDITVGEARWRFVAADSSVPGRGFGYLGEQIHRIEDAVTNANGAPTTGGAPTAGGAPSPAGTGEYFHGAGDEPLHSVLVLHHPPLAAPTVLHGALRLMDAPRLAQGFQSWEVAPDLVLAGHYHLAGRGRAGGVPVVVGPALANETTLGRGPEWESARARSAFSVVQLSEASIQQDITYLDGSVAAPSGGIEPGEEIFAYSPEEVVTIGRRAGRPGWSPSDPLAWDGPGSYLLENTLGTGSKGQ</sequence>
<reference evidence="7 9" key="1">
    <citation type="submission" date="2023-10" db="EMBL/GenBank/DDBJ databases">
        <title>Whole Genome based description of the genera Actinobaculum and Actinotignum reveals a complex phylogenetic relationship within the species included in the genus Actinotignum.</title>
        <authorList>
            <person name="Jensen C.S."/>
            <person name="Dargis R."/>
            <person name="Kemp M."/>
            <person name="Christensen J.J."/>
        </authorList>
    </citation>
    <scope>NUCLEOTIDE SEQUENCE</scope>
    <source>
        <strain evidence="8 9">SLA_B089</strain>
        <strain evidence="7">SLA_B245</strain>
    </source>
</reference>
<dbReference type="GO" id="GO:0046872">
    <property type="term" value="F:metal ion binding"/>
    <property type="evidence" value="ECO:0007669"/>
    <property type="project" value="UniProtKB-KW"/>
</dbReference>
<comment type="caution">
    <text evidence="7">The sequence shown here is derived from an EMBL/GenBank/DDBJ whole genome shotgun (WGS) entry which is preliminary data.</text>
</comment>
<feature type="domain" description="Calcineurin-like phosphoesterase" evidence="6">
    <location>
        <begin position="3"/>
        <end position="232"/>
    </location>
</feature>
<keyword evidence="1" id="KW-0479">Metal-binding</keyword>
<evidence type="ECO:0000313" key="7">
    <source>
        <dbReference type="EMBL" id="MDY5139854.1"/>
    </source>
</evidence>
<dbReference type="GO" id="GO:0016787">
    <property type="term" value="F:hydrolase activity"/>
    <property type="evidence" value="ECO:0007669"/>
    <property type="project" value="UniProtKB-KW"/>
</dbReference>
<evidence type="ECO:0000259" key="6">
    <source>
        <dbReference type="Pfam" id="PF00149"/>
    </source>
</evidence>
<keyword evidence="9" id="KW-1185">Reference proteome</keyword>
<feature type="region of interest" description="Disordered" evidence="5">
    <location>
        <begin position="324"/>
        <end position="352"/>
    </location>
</feature>
<dbReference type="SUPFAM" id="SSF56300">
    <property type="entry name" value="Metallo-dependent phosphatases"/>
    <property type="match status" value="1"/>
</dbReference>
<keyword evidence="2" id="KW-0378">Hydrolase</keyword>
<evidence type="ECO:0000256" key="2">
    <source>
        <dbReference type="ARBA" id="ARBA00022801"/>
    </source>
</evidence>
<dbReference type="Pfam" id="PF00149">
    <property type="entry name" value="Metallophos"/>
    <property type="match status" value="1"/>
</dbReference>
<dbReference type="Proteomes" id="UP001284901">
    <property type="component" value="Unassembled WGS sequence"/>
</dbReference>
<gene>
    <name evidence="7" type="ORF">R6G74_00775</name>
    <name evidence="8" type="ORF">R6P33_01490</name>
</gene>
<dbReference type="Gene3D" id="3.60.21.10">
    <property type="match status" value="1"/>
</dbReference>
<dbReference type="AlphaFoldDB" id="A0AAW9HJQ6"/>
<dbReference type="PANTHER" id="PTHR42988">
    <property type="entry name" value="PHOSPHOHYDROLASE"/>
    <property type="match status" value="1"/>
</dbReference>
<evidence type="ECO:0000313" key="10">
    <source>
        <dbReference type="Proteomes" id="UP001288320"/>
    </source>
</evidence>
<dbReference type="EMBL" id="JAWNFY010000003">
    <property type="protein sequence ID" value="MDY5145695.1"/>
    <property type="molecule type" value="Genomic_DNA"/>
</dbReference>